<feature type="transmembrane region" description="Helical" evidence="1">
    <location>
        <begin position="47"/>
        <end position="68"/>
    </location>
</feature>
<keyword evidence="1" id="KW-0472">Membrane</keyword>
<evidence type="ECO:0000313" key="3">
    <source>
        <dbReference type="Proteomes" id="UP000219564"/>
    </source>
</evidence>
<gene>
    <name evidence="2" type="ORF">PLUA15_540051</name>
</gene>
<dbReference type="KEGG" id="plq:AA042_00020"/>
<dbReference type="EMBL" id="OBKZ01000050">
    <property type="protein sequence ID" value="SOB54792.1"/>
    <property type="molecule type" value="Genomic_DNA"/>
</dbReference>
<evidence type="ECO:0000313" key="2">
    <source>
        <dbReference type="EMBL" id="SOB54792.1"/>
    </source>
</evidence>
<keyword evidence="1" id="KW-0812">Transmembrane</keyword>
<comment type="caution">
    <text evidence="2">The sequence shown here is derived from an EMBL/GenBank/DDBJ whole genome shotgun (WGS) entry which is preliminary data.</text>
</comment>
<protein>
    <submittedName>
        <fullName evidence="2">Uncharacterized protein</fullName>
    </submittedName>
</protein>
<dbReference type="RefSeq" id="WP_047273680.1">
    <property type="nucleotide sequence ID" value="NZ_CP075177.1"/>
</dbReference>
<dbReference type="Proteomes" id="UP000219564">
    <property type="component" value="Unassembled WGS sequence"/>
</dbReference>
<feature type="transmembrane region" description="Helical" evidence="1">
    <location>
        <begin position="12"/>
        <end position="35"/>
    </location>
</feature>
<dbReference type="AlphaFoldDB" id="A0AAX2HCM4"/>
<name>A0AAX2HCM4_9PSED</name>
<evidence type="ECO:0000256" key="1">
    <source>
        <dbReference type="SAM" id="Phobius"/>
    </source>
</evidence>
<keyword evidence="1" id="KW-1133">Transmembrane helix</keyword>
<reference evidence="2 3" key="1">
    <citation type="submission" date="2017-08" db="EMBL/GenBank/DDBJ databases">
        <authorList>
            <person name="Chaillou S."/>
        </authorList>
    </citation>
    <scope>NUCLEOTIDE SEQUENCE [LARGE SCALE GENOMIC DNA]</scope>
    <source>
        <strain evidence="2 3">MFPA15A1205</strain>
    </source>
</reference>
<sequence>MPSLQALSTKQLCLFLLVVTLYLIASVTWFCLAILPLTENGSDAHLVGAFAGTALWIVAGYSIAIYVIGTPGGNHGN</sequence>
<accession>A0AAX2HCM4</accession>
<organism evidence="2 3">
    <name type="scientific">Pseudomonas lundensis</name>
    <dbReference type="NCBI Taxonomy" id="86185"/>
    <lineage>
        <taxon>Bacteria</taxon>
        <taxon>Pseudomonadati</taxon>
        <taxon>Pseudomonadota</taxon>
        <taxon>Gammaproteobacteria</taxon>
        <taxon>Pseudomonadales</taxon>
        <taxon>Pseudomonadaceae</taxon>
        <taxon>Pseudomonas</taxon>
    </lineage>
</organism>
<proteinExistence type="predicted"/>